<dbReference type="PANTHER" id="PTHR22953">
    <property type="entry name" value="ACID PHOSPHATASE RELATED"/>
    <property type="match status" value="1"/>
</dbReference>
<dbReference type="InterPro" id="IPR029052">
    <property type="entry name" value="Metallo-depent_PP-like"/>
</dbReference>
<evidence type="ECO:0000256" key="1">
    <source>
        <dbReference type="ARBA" id="ARBA00022729"/>
    </source>
</evidence>
<feature type="signal peptide" evidence="2">
    <location>
        <begin position="1"/>
        <end position="25"/>
    </location>
</feature>
<name>A0AA38TE19_9ASTR</name>
<keyword evidence="1 2" id="KW-0732">Signal</keyword>
<accession>A0AA38TE19</accession>
<reference evidence="4" key="1">
    <citation type="submission" date="2023-03" db="EMBL/GenBank/DDBJ databases">
        <title>Chromosome-scale reference genome and RAD-based genetic map of yellow starthistle (Centaurea solstitialis) reveal putative structural variation and QTLs associated with invader traits.</title>
        <authorList>
            <person name="Reatini B."/>
            <person name="Cang F.A."/>
            <person name="Jiang Q."/>
            <person name="Mckibben M.T.W."/>
            <person name="Barker M.S."/>
            <person name="Rieseberg L.H."/>
            <person name="Dlugosch K.M."/>
        </authorList>
    </citation>
    <scope>NUCLEOTIDE SEQUENCE</scope>
    <source>
        <strain evidence="4">CAN-66</strain>
        <tissue evidence="4">Leaf</tissue>
    </source>
</reference>
<dbReference type="InterPro" id="IPR039331">
    <property type="entry name" value="PAPs-like"/>
</dbReference>
<dbReference type="InterPro" id="IPR025733">
    <property type="entry name" value="PAPs_C"/>
</dbReference>
<feature type="chain" id="PRO_5041439348" description="Purple acid phosphatase C-terminal domain-containing protein" evidence="2">
    <location>
        <begin position="26"/>
        <end position="174"/>
    </location>
</feature>
<dbReference type="GO" id="GO:0003993">
    <property type="term" value="F:acid phosphatase activity"/>
    <property type="evidence" value="ECO:0007669"/>
    <property type="project" value="InterPro"/>
</dbReference>
<keyword evidence="5" id="KW-1185">Reference proteome</keyword>
<dbReference type="Gene3D" id="3.60.21.10">
    <property type="match status" value="1"/>
</dbReference>
<dbReference type="EMBL" id="JARYMX010000003">
    <property type="protein sequence ID" value="KAJ9559229.1"/>
    <property type="molecule type" value="Genomic_DNA"/>
</dbReference>
<dbReference type="Pfam" id="PF14008">
    <property type="entry name" value="Metallophos_C"/>
    <property type="match status" value="1"/>
</dbReference>
<evidence type="ECO:0000313" key="4">
    <source>
        <dbReference type="EMBL" id="KAJ9559229.1"/>
    </source>
</evidence>
<evidence type="ECO:0000313" key="5">
    <source>
        <dbReference type="Proteomes" id="UP001172457"/>
    </source>
</evidence>
<protein>
    <recommendedName>
        <fullName evidence="3">Purple acid phosphatase C-terminal domain-containing protein</fullName>
    </recommendedName>
</protein>
<evidence type="ECO:0000259" key="3">
    <source>
        <dbReference type="Pfam" id="PF14008"/>
    </source>
</evidence>
<dbReference type="SUPFAM" id="SSF56300">
    <property type="entry name" value="Metallo-dependent phosphatases"/>
    <property type="match status" value="1"/>
</dbReference>
<dbReference type="PANTHER" id="PTHR22953:SF153">
    <property type="entry name" value="PURPLE ACID PHOSPHATASE"/>
    <property type="match status" value="1"/>
</dbReference>
<organism evidence="4 5">
    <name type="scientific">Centaurea solstitialis</name>
    <name type="common">yellow star-thistle</name>
    <dbReference type="NCBI Taxonomy" id="347529"/>
    <lineage>
        <taxon>Eukaryota</taxon>
        <taxon>Viridiplantae</taxon>
        <taxon>Streptophyta</taxon>
        <taxon>Embryophyta</taxon>
        <taxon>Tracheophyta</taxon>
        <taxon>Spermatophyta</taxon>
        <taxon>Magnoliopsida</taxon>
        <taxon>eudicotyledons</taxon>
        <taxon>Gunneridae</taxon>
        <taxon>Pentapetalae</taxon>
        <taxon>asterids</taxon>
        <taxon>campanulids</taxon>
        <taxon>Asterales</taxon>
        <taxon>Asteraceae</taxon>
        <taxon>Carduoideae</taxon>
        <taxon>Cardueae</taxon>
        <taxon>Centaureinae</taxon>
        <taxon>Centaurea</taxon>
    </lineage>
</organism>
<sequence>MRFQKLWLVVVAAVAAAGMTDVVRSYERPPPRETFVVSVSEEFILPLHNRGDTVIGMMESMEGLLYRARVDVIFAGHVHAYERFDRVYNQETDNCAPMHITIGDGGNRGHPGNKYKEPQPKISLFREASFGHGEFDVVNASHALWSWHRNDDDEAVRSDSIWLRNLASDPACIN</sequence>
<gene>
    <name evidence="4" type="ORF">OSB04_013843</name>
</gene>
<dbReference type="AlphaFoldDB" id="A0AA38TE19"/>
<proteinExistence type="predicted"/>
<evidence type="ECO:0000256" key="2">
    <source>
        <dbReference type="SAM" id="SignalP"/>
    </source>
</evidence>
<comment type="caution">
    <text evidence="4">The sequence shown here is derived from an EMBL/GenBank/DDBJ whole genome shotgun (WGS) entry which is preliminary data.</text>
</comment>
<dbReference type="Proteomes" id="UP001172457">
    <property type="component" value="Chromosome 3"/>
</dbReference>
<feature type="domain" description="Purple acid phosphatase C-terminal" evidence="3">
    <location>
        <begin position="96"/>
        <end position="154"/>
    </location>
</feature>